<dbReference type="Pfam" id="PF04028">
    <property type="entry name" value="DUF374"/>
    <property type="match status" value="1"/>
</dbReference>
<organism evidence="2">
    <name type="scientific">Schlesneria paludicola</name>
    <dbReference type="NCBI Taxonomy" id="360056"/>
    <lineage>
        <taxon>Bacteria</taxon>
        <taxon>Pseudomonadati</taxon>
        <taxon>Planctomycetota</taxon>
        <taxon>Planctomycetia</taxon>
        <taxon>Planctomycetales</taxon>
        <taxon>Planctomycetaceae</taxon>
        <taxon>Schlesneria</taxon>
    </lineage>
</organism>
<evidence type="ECO:0000313" key="2">
    <source>
        <dbReference type="EMBL" id="HEN14561.1"/>
    </source>
</evidence>
<reference evidence="2" key="1">
    <citation type="journal article" date="2020" name="mSystems">
        <title>Genome- and Community-Level Interaction Insights into Carbon Utilization and Element Cycling Functions of Hydrothermarchaeota in Hydrothermal Sediment.</title>
        <authorList>
            <person name="Zhou Z."/>
            <person name="Liu Y."/>
            <person name="Xu W."/>
            <person name="Pan J."/>
            <person name="Luo Z.H."/>
            <person name="Li M."/>
        </authorList>
    </citation>
    <scope>NUCLEOTIDE SEQUENCE [LARGE SCALE GENOMIC DNA]</scope>
    <source>
        <strain evidence="2">SpSt-339</strain>
    </source>
</reference>
<comment type="caution">
    <text evidence="2">The sequence shown here is derived from an EMBL/GenBank/DDBJ whole genome shotgun (WGS) entry which is preliminary data.</text>
</comment>
<accession>A0A7C2JZL7</accession>
<evidence type="ECO:0000259" key="1">
    <source>
        <dbReference type="Pfam" id="PF04028"/>
    </source>
</evidence>
<feature type="domain" description="DUF374" evidence="1">
    <location>
        <begin position="71"/>
        <end position="135"/>
    </location>
</feature>
<sequence length="240" mass="26568">MKIRSRWLSVLAAWVSVVLFRLLLATCRKVHLAPEARLRLDCPPGDDPERFILCVWHDALIVPTFASPRPMRQRTCCLVSRHQDGGYLADAMAVLGYSTVRGSTNRGGAQAIKQLMTDTAGKHIVITPDGPRGPRRELKAGAVYLASQTGRRICAGAYACRREWRIRGSWTDMAIPRPFTTIYLLTGAPLSVPPDLPRGELDRYVLLVQNEMDRLTAQAEALARGETPVAQEPVATRRAA</sequence>
<dbReference type="CDD" id="cd07983">
    <property type="entry name" value="LPLAT_DUF374-like"/>
    <property type="match status" value="1"/>
</dbReference>
<name>A0A7C2JZL7_9PLAN</name>
<dbReference type="InterPro" id="IPR007172">
    <property type="entry name" value="DUF374"/>
</dbReference>
<proteinExistence type="predicted"/>
<dbReference type="EMBL" id="DSOK01000118">
    <property type="protein sequence ID" value="HEN14561.1"/>
    <property type="molecule type" value="Genomic_DNA"/>
</dbReference>
<protein>
    <submittedName>
        <fullName evidence="2">DUF374 domain-containing protein</fullName>
    </submittedName>
</protein>
<dbReference type="AlphaFoldDB" id="A0A7C2JZL7"/>
<gene>
    <name evidence="2" type="ORF">ENQ76_03725</name>
</gene>